<dbReference type="EMBL" id="JQ844280">
    <property type="protein sequence ID" value="AGS54221.1"/>
    <property type="molecule type" value="Genomic_DNA"/>
</dbReference>
<proteinExistence type="predicted"/>
<name>A0A806KSK2_9BACT</name>
<dbReference type="AlphaFoldDB" id="A0A806KSK2"/>
<evidence type="ECO:0000313" key="1">
    <source>
        <dbReference type="EMBL" id="AGS54221.1"/>
    </source>
</evidence>
<protein>
    <submittedName>
        <fullName evidence="1">Uncharacterized protein</fullName>
    </submittedName>
</protein>
<accession>A0A806KSK2</accession>
<organism evidence="1">
    <name type="scientific">uncultured bacterium contig00107</name>
    <dbReference type="NCBI Taxonomy" id="1181573"/>
    <lineage>
        <taxon>Bacteria</taxon>
        <taxon>environmental samples</taxon>
    </lineage>
</organism>
<reference evidence="1" key="1">
    <citation type="submission" date="2012-03" db="EMBL/GenBank/DDBJ databases">
        <title>Functional metagenomics reveals considerable lignocellulase gene clusters in the gut microbiome of a wood-feeding higher termite.</title>
        <authorList>
            <person name="Liu N."/>
        </authorList>
    </citation>
    <scope>NUCLEOTIDE SEQUENCE</scope>
</reference>
<sequence length="43" mass="4888">MYARRYGLFFENDMVVVSGYEGSEGSNAHKYAEEHGLKFELVG</sequence>